<name>A0A1G8BSP3_9GAMM</name>
<dbReference type="STRING" id="29435.SAMN05216588_104141"/>
<organism evidence="1 2">
    <name type="scientific">Phytopseudomonas flavescens</name>
    <dbReference type="NCBI Taxonomy" id="29435"/>
    <lineage>
        <taxon>Bacteria</taxon>
        <taxon>Pseudomonadati</taxon>
        <taxon>Pseudomonadota</taxon>
        <taxon>Gammaproteobacteria</taxon>
        <taxon>Pseudomonadales</taxon>
        <taxon>Pseudomonadaceae</taxon>
        <taxon>Phytopseudomonas</taxon>
    </lineage>
</organism>
<dbReference type="EMBL" id="FNDG01000004">
    <property type="protein sequence ID" value="SDH36118.1"/>
    <property type="molecule type" value="Genomic_DNA"/>
</dbReference>
<dbReference type="Proteomes" id="UP000198606">
    <property type="component" value="Unassembled WGS sequence"/>
</dbReference>
<protein>
    <submittedName>
        <fullName evidence="1">Uncharacterized protein</fullName>
    </submittedName>
</protein>
<dbReference type="RefSeq" id="WP_084303996.1">
    <property type="nucleotide sequence ID" value="NZ_FNDG01000004.1"/>
</dbReference>
<sequence length="188" mass="20154">MNDHSHDLARDEEALLGHVRTYHREQPSSTLDARILAAAVEAAVPRKPETQGAWQRLLGWLAGASGRGRWSAAFGCVAVLGLGLGLGLKTLEQAPPADDMAPAPMALQALPSPAEHSVLAHAEQAPKIVARMAARTPPLPDEVLNALREIAELRARGEGEQAQRRVERLAAQHPGLDVEAEVRNVTHP</sequence>
<proteinExistence type="predicted"/>
<evidence type="ECO:0000313" key="1">
    <source>
        <dbReference type="EMBL" id="SDH36118.1"/>
    </source>
</evidence>
<accession>A0A1G8BSP3</accession>
<evidence type="ECO:0000313" key="2">
    <source>
        <dbReference type="Proteomes" id="UP000198606"/>
    </source>
</evidence>
<reference evidence="1 2" key="1">
    <citation type="submission" date="2016-10" db="EMBL/GenBank/DDBJ databases">
        <authorList>
            <person name="de Groot N.N."/>
        </authorList>
    </citation>
    <scope>NUCLEOTIDE SEQUENCE [LARGE SCALE GENOMIC DNA]</scope>
    <source>
        <strain evidence="1 2">LMG 18387</strain>
    </source>
</reference>
<gene>
    <name evidence="1" type="ORF">SAMN05216588_104141</name>
</gene>
<dbReference type="AlphaFoldDB" id="A0A1G8BSP3"/>